<evidence type="ECO:0000313" key="1">
    <source>
        <dbReference type="EMBL" id="PVE09808.1"/>
    </source>
</evidence>
<name>A0A2T7T3T8_9ACTN</name>
<protein>
    <submittedName>
        <fullName evidence="1">Uncharacterized protein</fullName>
    </submittedName>
</protein>
<comment type="caution">
    <text evidence="1">The sequence shown here is derived from an EMBL/GenBank/DDBJ whole genome shotgun (WGS) entry which is preliminary data.</text>
</comment>
<dbReference type="Proteomes" id="UP000245992">
    <property type="component" value="Unassembled WGS sequence"/>
</dbReference>
<proteinExistence type="predicted"/>
<organism evidence="1 2">
    <name type="scientific">Streptomyces scopuliridis RB72</name>
    <dbReference type="NCBI Taxonomy" id="1440053"/>
    <lineage>
        <taxon>Bacteria</taxon>
        <taxon>Bacillati</taxon>
        <taxon>Actinomycetota</taxon>
        <taxon>Actinomycetes</taxon>
        <taxon>Kitasatosporales</taxon>
        <taxon>Streptomycetaceae</taxon>
        <taxon>Streptomyces</taxon>
    </lineage>
</organism>
<accession>A0A2T7T3T8</accession>
<keyword evidence="2" id="KW-1185">Reference proteome</keyword>
<reference evidence="1 2" key="1">
    <citation type="submission" date="2013-12" db="EMBL/GenBank/DDBJ databases">
        <title>Annotated genome of Streptomyces scopuliridis.</title>
        <authorList>
            <person name="Olson J.B."/>
        </authorList>
    </citation>
    <scope>NUCLEOTIDE SEQUENCE [LARGE SCALE GENOMIC DNA]</scope>
    <source>
        <strain evidence="1 2">RB72</strain>
    </source>
</reference>
<dbReference type="AlphaFoldDB" id="A0A2T7T3T8"/>
<gene>
    <name evidence="1" type="ORF">Y717_33310</name>
</gene>
<sequence length="41" mass="4693">MARIAAMRGVRGVLRGVDLMRLVLKEHLRCGWCLRMVPRGD</sequence>
<dbReference type="EMBL" id="AZSP01000241">
    <property type="protein sequence ID" value="PVE09808.1"/>
    <property type="molecule type" value="Genomic_DNA"/>
</dbReference>
<evidence type="ECO:0000313" key="2">
    <source>
        <dbReference type="Proteomes" id="UP000245992"/>
    </source>
</evidence>